<dbReference type="PANTHER" id="PTHR30290">
    <property type="entry name" value="PERIPLASMIC BINDING COMPONENT OF ABC TRANSPORTER"/>
    <property type="match status" value="1"/>
</dbReference>
<dbReference type="Gene3D" id="3.10.105.10">
    <property type="entry name" value="Dipeptide-binding Protein, Domain 3"/>
    <property type="match status" value="1"/>
</dbReference>
<dbReference type="GO" id="GO:0043190">
    <property type="term" value="C:ATP-binding cassette (ABC) transporter complex"/>
    <property type="evidence" value="ECO:0007669"/>
    <property type="project" value="InterPro"/>
</dbReference>
<evidence type="ECO:0000313" key="3">
    <source>
        <dbReference type="EMBL" id="GGL17362.1"/>
    </source>
</evidence>
<dbReference type="PIRSF" id="PIRSF002741">
    <property type="entry name" value="MppA"/>
    <property type="match status" value="1"/>
</dbReference>
<evidence type="ECO:0000259" key="2">
    <source>
        <dbReference type="Pfam" id="PF00496"/>
    </source>
</evidence>
<accession>A0A917RPG4</accession>
<dbReference type="EMBL" id="BMMH01000006">
    <property type="protein sequence ID" value="GGL17362.1"/>
    <property type="molecule type" value="Genomic_DNA"/>
</dbReference>
<dbReference type="InterPro" id="IPR000914">
    <property type="entry name" value="SBP_5_dom"/>
</dbReference>
<dbReference type="Proteomes" id="UP000638263">
    <property type="component" value="Unassembled WGS sequence"/>
</dbReference>
<dbReference type="RefSeq" id="WP_058856029.1">
    <property type="nucleotide sequence ID" value="NZ_BMMH01000006.1"/>
</dbReference>
<feature type="domain" description="Solute-binding protein family 5" evidence="2">
    <location>
        <begin position="101"/>
        <end position="467"/>
    </location>
</feature>
<organism evidence="3 4">
    <name type="scientific">Nocardia jinanensis</name>
    <dbReference type="NCBI Taxonomy" id="382504"/>
    <lineage>
        <taxon>Bacteria</taxon>
        <taxon>Bacillati</taxon>
        <taxon>Actinomycetota</taxon>
        <taxon>Actinomycetes</taxon>
        <taxon>Mycobacteriales</taxon>
        <taxon>Nocardiaceae</taxon>
        <taxon>Nocardia</taxon>
    </lineage>
</organism>
<gene>
    <name evidence="3" type="ORF">GCM10011588_35050</name>
</gene>
<protein>
    <submittedName>
        <fullName evidence="3">ABC transporter substrate-binding protein</fullName>
    </submittedName>
</protein>
<name>A0A917RPG4_9NOCA</name>
<dbReference type="Pfam" id="PF00496">
    <property type="entry name" value="SBP_bac_5"/>
    <property type="match status" value="1"/>
</dbReference>
<keyword evidence="1" id="KW-0732">Signal</keyword>
<reference evidence="3" key="2">
    <citation type="submission" date="2020-09" db="EMBL/GenBank/DDBJ databases">
        <authorList>
            <person name="Sun Q."/>
            <person name="Zhou Y."/>
        </authorList>
    </citation>
    <scope>NUCLEOTIDE SEQUENCE</scope>
    <source>
        <strain evidence="3">CGMCC 4.3508</strain>
    </source>
</reference>
<evidence type="ECO:0000256" key="1">
    <source>
        <dbReference type="SAM" id="SignalP"/>
    </source>
</evidence>
<evidence type="ECO:0000313" key="4">
    <source>
        <dbReference type="Proteomes" id="UP000638263"/>
    </source>
</evidence>
<dbReference type="GO" id="GO:0015833">
    <property type="term" value="P:peptide transport"/>
    <property type="evidence" value="ECO:0007669"/>
    <property type="project" value="TreeGrafter"/>
</dbReference>
<proteinExistence type="predicted"/>
<dbReference type="AlphaFoldDB" id="A0A917RPG4"/>
<reference evidence="3" key="1">
    <citation type="journal article" date="2014" name="Int. J. Syst. Evol. Microbiol.">
        <title>Complete genome sequence of Corynebacterium casei LMG S-19264T (=DSM 44701T), isolated from a smear-ripened cheese.</title>
        <authorList>
            <consortium name="US DOE Joint Genome Institute (JGI-PGF)"/>
            <person name="Walter F."/>
            <person name="Albersmeier A."/>
            <person name="Kalinowski J."/>
            <person name="Ruckert C."/>
        </authorList>
    </citation>
    <scope>NUCLEOTIDE SEQUENCE</scope>
    <source>
        <strain evidence="3">CGMCC 4.3508</strain>
    </source>
</reference>
<dbReference type="InterPro" id="IPR030678">
    <property type="entry name" value="Peptide/Ni-bd"/>
</dbReference>
<sequence>MYARTSRRAKLVVAGATVAVSALLLSACGGGGGPAAGGDLPESSTYVIAIPQDFQGVDRASYSSEASKVLADVMQSRLLEFETDASTPTSCLSEVPTPLNPQSALVEKWAVTPDGLGIEIALRNGVRSAVGNTLTAEDVKWTLDRAVAIDAGAQTLFFKVGGFDRANPVTVIDPAHLRMNLVSRNAMAPYVLASVAGIILDSADVRANSTPEDPWGKNYLTDNTANFGPWDLTGFTSQQLTFDRNPNFAGKRGNIDQILLQTVADASSRIQLLQSGQVAEVTNLDYTQLEHLRDSDTVNLADCANPARDWLGLNASDPIVGKPEVRQAISYALDRVAINQAVYRGFAAPSAGGLSAQFGAPAPDPDPYARDLDKARKLLSEAGYADGFTLDLSVSPAQPGPHSANLAAIVQQQLGEVGIEVNVVTVPSAVQFRSDGLAHTMQAWLLAETPAFANAGYSGWLTSGCGGLQNYAGFCNPEFDTLTAELMADSTGPRAQATTNGVATLIAEQQPAVYLADRSTINIRSICAEQVPASSFGTNYTEANTRCQ</sequence>
<dbReference type="PROSITE" id="PS51257">
    <property type="entry name" value="PROKAR_LIPOPROTEIN"/>
    <property type="match status" value="1"/>
</dbReference>
<comment type="caution">
    <text evidence="3">The sequence shown here is derived from an EMBL/GenBank/DDBJ whole genome shotgun (WGS) entry which is preliminary data.</text>
</comment>
<dbReference type="GO" id="GO:1904680">
    <property type="term" value="F:peptide transmembrane transporter activity"/>
    <property type="evidence" value="ECO:0007669"/>
    <property type="project" value="TreeGrafter"/>
</dbReference>
<keyword evidence="4" id="KW-1185">Reference proteome</keyword>
<feature type="signal peptide" evidence="1">
    <location>
        <begin position="1"/>
        <end position="27"/>
    </location>
</feature>
<dbReference type="SUPFAM" id="SSF53850">
    <property type="entry name" value="Periplasmic binding protein-like II"/>
    <property type="match status" value="1"/>
</dbReference>
<feature type="chain" id="PRO_5039301828" evidence="1">
    <location>
        <begin position="28"/>
        <end position="548"/>
    </location>
</feature>
<dbReference type="InterPro" id="IPR039424">
    <property type="entry name" value="SBP_5"/>
</dbReference>
<dbReference type="Gene3D" id="3.40.190.10">
    <property type="entry name" value="Periplasmic binding protein-like II"/>
    <property type="match status" value="1"/>
</dbReference>
<dbReference type="GO" id="GO:0042597">
    <property type="term" value="C:periplasmic space"/>
    <property type="evidence" value="ECO:0007669"/>
    <property type="project" value="UniProtKB-ARBA"/>
</dbReference>